<organism evidence="7 8">
    <name type="scientific">Vibrio rotiferianus</name>
    <dbReference type="NCBI Taxonomy" id="190895"/>
    <lineage>
        <taxon>Bacteria</taxon>
        <taxon>Pseudomonadati</taxon>
        <taxon>Pseudomonadota</taxon>
        <taxon>Gammaproteobacteria</taxon>
        <taxon>Vibrionales</taxon>
        <taxon>Vibrionaceae</taxon>
        <taxon>Vibrio</taxon>
    </lineage>
</organism>
<dbReference type="RefSeq" id="WP_143693414.1">
    <property type="nucleotide sequence ID" value="NZ_AP019799.1"/>
</dbReference>
<comment type="similarity">
    <text evidence="2">Belongs to the TMEM86 family.</text>
</comment>
<dbReference type="Proteomes" id="UP000315115">
    <property type="component" value="Chromosome 2"/>
</dbReference>
<dbReference type="GO" id="GO:0016787">
    <property type="term" value="F:hydrolase activity"/>
    <property type="evidence" value="ECO:0007669"/>
    <property type="project" value="TreeGrafter"/>
</dbReference>
<evidence type="ECO:0000256" key="2">
    <source>
        <dbReference type="ARBA" id="ARBA00007375"/>
    </source>
</evidence>
<feature type="transmembrane region" description="Helical" evidence="6">
    <location>
        <begin position="131"/>
        <end position="150"/>
    </location>
</feature>
<dbReference type="Pfam" id="PF07947">
    <property type="entry name" value="YhhN"/>
    <property type="match status" value="1"/>
</dbReference>
<feature type="transmembrane region" description="Helical" evidence="6">
    <location>
        <begin position="22"/>
        <end position="43"/>
    </location>
</feature>
<keyword evidence="3 6" id="KW-0812">Transmembrane</keyword>
<dbReference type="AlphaFoldDB" id="A0A510I9Y0"/>
<evidence type="ECO:0000256" key="3">
    <source>
        <dbReference type="ARBA" id="ARBA00022692"/>
    </source>
</evidence>
<feature type="transmembrane region" description="Helical" evidence="6">
    <location>
        <begin position="156"/>
        <end position="176"/>
    </location>
</feature>
<dbReference type="EMBL" id="AP019799">
    <property type="protein sequence ID" value="BBL90544.1"/>
    <property type="molecule type" value="Genomic_DNA"/>
</dbReference>
<feature type="transmembrane region" description="Helical" evidence="6">
    <location>
        <begin position="188"/>
        <end position="209"/>
    </location>
</feature>
<dbReference type="InterPro" id="IPR012506">
    <property type="entry name" value="TMEM86B-like"/>
</dbReference>
<dbReference type="PANTHER" id="PTHR31885">
    <property type="entry name" value="GH04784P"/>
    <property type="match status" value="1"/>
</dbReference>
<evidence type="ECO:0000256" key="5">
    <source>
        <dbReference type="ARBA" id="ARBA00023136"/>
    </source>
</evidence>
<protein>
    <submittedName>
        <fullName evidence="7">Membrane protein</fullName>
    </submittedName>
</protein>
<dbReference type="GO" id="GO:0016020">
    <property type="term" value="C:membrane"/>
    <property type="evidence" value="ECO:0007669"/>
    <property type="project" value="UniProtKB-SubCell"/>
</dbReference>
<reference evidence="8" key="1">
    <citation type="submission" date="2019-07" db="EMBL/GenBank/DDBJ databases">
        <title>Complete Genome Sequences of Vibrion rotiferianus strain AM7.</title>
        <authorList>
            <person name="Miyazaki K."/>
            <person name="Wiseschart A."/>
            <person name="Pootanakit K."/>
            <person name="Ishimori K."/>
            <person name="Kitahara K."/>
        </authorList>
    </citation>
    <scope>NUCLEOTIDE SEQUENCE [LARGE SCALE GENOMIC DNA]</scope>
    <source>
        <strain evidence="8">AM7</strain>
    </source>
</reference>
<evidence type="ECO:0000256" key="1">
    <source>
        <dbReference type="ARBA" id="ARBA00004141"/>
    </source>
</evidence>
<name>A0A510I9Y0_9VIBR</name>
<keyword evidence="4 6" id="KW-1133">Transmembrane helix</keyword>
<gene>
    <name evidence="7" type="ORF">VroAM7_31970</name>
</gene>
<proteinExistence type="inferred from homology"/>
<keyword evidence="5 6" id="KW-0472">Membrane</keyword>
<comment type="subcellular location">
    <subcellularLocation>
        <location evidence="1">Membrane</location>
        <topology evidence="1">Multi-pass membrane protein</topology>
    </subcellularLocation>
</comment>
<evidence type="ECO:0000256" key="4">
    <source>
        <dbReference type="ARBA" id="ARBA00022989"/>
    </source>
</evidence>
<evidence type="ECO:0000313" key="8">
    <source>
        <dbReference type="Proteomes" id="UP000315115"/>
    </source>
</evidence>
<dbReference type="PANTHER" id="PTHR31885:SF6">
    <property type="entry name" value="GH04784P"/>
    <property type="match status" value="1"/>
</dbReference>
<evidence type="ECO:0000256" key="6">
    <source>
        <dbReference type="SAM" id="Phobius"/>
    </source>
</evidence>
<accession>A0A510I9Y0</accession>
<sequence>MWLIIIASAFIHIISIKTGPKWLFFATKPIPIIAMIGMLLLSPAIQLPYAKWIISGLSLSLIGDLVMMYPKDSFTQGIKFFCAALTCYALGFIQIAAWHFTPWLPFAVFGFGICAYLFFKPDLGKEKWSVASYIIVLMTMLWMSMEYYAAGKTQSSAFAVLGSVIFTMSGIVIAFERFGSTSTFSRQVAMATYYSAQLLITMSVSAIVIRFL</sequence>
<feature type="transmembrane region" description="Helical" evidence="6">
    <location>
        <begin position="80"/>
        <end position="97"/>
    </location>
</feature>
<feature type="transmembrane region" description="Helical" evidence="6">
    <location>
        <begin position="103"/>
        <end position="119"/>
    </location>
</feature>
<evidence type="ECO:0000313" key="7">
    <source>
        <dbReference type="EMBL" id="BBL90544.1"/>
    </source>
</evidence>